<protein>
    <submittedName>
        <fullName evidence="3">Helix-turn-helix domain-containing protein</fullName>
    </submittedName>
</protein>
<sequence>MMPSDHNTTDASHGCGQRLRTAREAAGLSIQDVASRLKMPVRVVESLEAEDWSRLGAPVFIRGQLRSYGRLLGLATSTVHAASGVEPVRPVELKPRTYVPRMRIVAEQSARRLVYVVITAAIALPVWLATRPHLAPQDTVSGSLDVQVGAVGEPDASRGPTALVASMAPVPQRTTPQAPVAVAAPALEFELSDDSWVEISAPDGRVLEQTLLRAGEIRGFAAGEVGAVVLGKADAVDVRANGVRQDISPYLRANVARFTVSSDGSLAPVGH</sequence>
<evidence type="ECO:0000256" key="1">
    <source>
        <dbReference type="SAM" id="Phobius"/>
    </source>
</evidence>
<evidence type="ECO:0000259" key="2">
    <source>
        <dbReference type="Pfam" id="PF13464"/>
    </source>
</evidence>
<evidence type="ECO:0000313" key="3">
    <source>
        <dbReference type="EMBL" id="MBD7986529.1"/>
    </source>
</evidence>
<feature type="domain" description="Cytoskeleton protein RodZ-like C-terminal" evidence="2">
    <location>
        <begin position="189"/>
        <end position="259"/>
    </location>
</feature>
<dbReference type="InterPro" id="IPR001387">
    <property type="entry name" value="Cro/C1-type_HTH"/>
</dbReference>
<dbReference type="CDD" id="cd00093">
    <property type="entry name" value="HTH_XRE"/>
    <property type="match status" value="1"/>
</dbReference>
<accession>A0ABR8UES5</accession>
<proteinExistence type="predicted"/>
<gene>
    <name evidence="3" type="ORF">H9645_00610</name>
</gene>
<dbReference type="Gene3D" id="1.10.260.40">
    <property type="entry name" value="lambda repressor-like DNA-binding domains"/>
    <property type="match status" value="1"/>
</dbReference>
<name>A0ABR8UES5_9GAMM</name>
<comment type="caution">
    <text evidence="3">The sequence shown here is derived from an EMBL/GenBank/DDBJ whole genome shotgun (WGS) entry which is preliminary data.</text>
</comment>
<dbReference type="PANTHER" id="PTHR34475:SF1">
    <property type="entry name" value="CYTOSKELETON PROTEIN RODZ"/>
    <property type="match status" value="1"/>
</dbReference>
<evidence type="ECO:0000313" key="4">
    <source>
        <dbReference type="Proteomes" id="UP000647183"/>
    </source>
</evidence>
<keyword evidence="1" id="KW-0472">Membrane</keyword>
<dbReference type="Proteomes" id="UP000647183">
    <property type="component" value="Unassembled WGS sequence"/>
</dbReference>
<keyword evidence="1" id="KW-0812">Transmembrane</keyword>
<dbReference type="Pfam" id="PF13413">
    <property type="entry name" value="HTH_25"/>
    <property type="match status" value="1"/>
</dbReference>
<dbReference type="RefSeq" id="WP_191727809.1">
    <property type="nucleotide sequence ID" value="NZ_JACSQJ010000001.1"/>
</dbReference>
<dbReference type="Pfam" id="PF13464">
    <property type="entry name" value="RodZ_C"/>
    <property type="match status" value="1"/>
</dbReference>
<dbReference type="PANTHER" id="PTHR34475">
    <property type="match status" value="1"/>
</dbReference>
<dbReference type="InterPro" id="IPR025194">
    <property type="entry name" value="RodZ-like_C"/>
</dbReference>
<organism evidence="3 4">
    <name type="scientific">Luteimonas colneyensis</name>
    <dbReference type="NCBI Taxonomy" id="2762230"/>
    <lineage>
        <taxon>Bacteria</taxon>
        <taxon>Pseudomonadati</taxon>
        <taxon>Pseudomonadota</taxon>
        <taxon>Gammaproteobacteria</taxon>
        <taxon>Lysobacterales</taxon>
        <taxon>Lysobacteraceae</taxon>
        <taxon>Luteimonas</taxon>
    </lineage>
</organism>
<keyword evidence="1" id="KW-1133">Transmembrane helix</keyword>
<dbReference type="InterPro" id="IPR010982">
    <property type="entry name" value="Lambda_DNA-bd_dom_sf"/>
</dbReference>
<reference evidence="3 4" key="1">
    <citation type="submission" date="2020-08" db="EMBL/GenBank/DDBJ databases">
        <title>A Genomic Blueprint of the Chicken Gut Microbiome.</title>
        <authorList>
            <person name="Gilroy R."/>
            <person name="Ravi A."/>
            <person name="Getino M."/>
            <person name="Pursley I."/>
            <person name="Horton D.L."/>
            <person name="Alikhan N.-F."/>
            <person name="Baker D."/>
            <person name="Gharbi K."/>
            <person name="Hall N."/>
            <person name="Watson M."/>
            <person name="Adriaenssens E.M."/>
            <person name="Foster-Nyarko E."/>
            <person name="Jarju S."/>
            <person name="Secka A."/>
            <person name="Antonio M."/>
            <person name="Oren A."/>
            <person name="Chaudhuri R."/>
            <person name="La Ragione R.M."/>
            <person name="Hildebrand F."/>
            <person name="Pallen M.J."/>
        </authorList>
    </citation>
    <scope>NUCLEOTIDE SEQUENCE [LARGE SCALE GENOMIC DNA]</scope>
    <source>
        <strain evidence="3 4">Sa2BVA3</strain>
    </source>
</reference>
<dbReference type="InterPro" id="IPR050400">
    <property type="entry name" value="Bact_Cytoskel_RodZ"/>
</dbReference>
<keyword evidence="4" id="KW-1185">Reference proteome</keyword>
<feature type="transmembrane region" description="Helical" evidence="1">
    <location>
        <begin position="113"/>
        <end position="130"/>
    </location>
</feature>
<dbReference type="EMBL" id="JACSQJ010000001">
    <property type="protein sequence ID" value="MBD7986529.1"/>
    <property type="molecule type" value="Genomic_DNA"/>
</dbReference>